<evidence type="ECO:0000256" key="1">
    <source>
        <dbReference type="SAM" id="Phobius"/>
    </source>
</evidence>
<feature type="transmembrane region" description="Helical" evidence="1">
    <location>
        <begin position="12"/>
        <end position="30"/>
    </location>
</feature>
<dbReference type="InterPro" id="IPR001173">
    <property type="entry name" value="Glyco_trans_2-like"/>
</dbReference>
<dbReference type="PANTHER" id="PTHR16779:SF1">
    <property type="entry name" value="BETA-1,4-MANNOSYLTRANSFERASE EGH"/>
    <property type="match status" value="1"/>
</dbReference>
<dbReference type="Pfam" id="PF13632">
    <property type="entry name" value="Glyco_trans_2_3"/>
    <property type="match status" value="1"/>
</dbReference>
<dbReference type="AlphaFoldDB" id="A0ABD5S1R8"/>
<evidence type="ECO:0000259" key="2">
    <source>
        <dbReference type="Pfam" id="PF13632"/>
    </source>
</evidence>
<dbReference type="PANTHER" id="PTHR16779">
    <property type="entry name" value="BETA-1,4-MANNOSYLTRANSFERASE EGH"/>
    <property type="match status" value="1"/>
</dbReference>
<dbReference type="EMBL" id="JBHSWU010000387">
    <property type="protein sequence ID" value="MFC6725098.1"/>
    <property type="molecule type" value="Genomic_DNA"/>
</dbReference>
<feature type="transmembrane region" description="Helical" evidence="1">
    <location>
        <begin position="300"/>
        <end position="321"/>
    </location>
</feature>
<dbReference type="EC" id="2.4.-.-" evidence="3"/>
<keyword evidence="3" id="KW-0808">Transferase</keyword>
<name>A0ABD5S1R8_9EURY</name>
<dbReference type="InterPro" id="IPR029044">
    <property type="entry name" value="Nucleotide-diphossugar_trans"/>
</dbReference>
<keyword evidence="4" id="KW-1185">Reference proteome</keyword>
<accession>A0ABD5S1R8</accession>
<protein>
    <submittedName>
        <fullName evidence="3">Glycosyltransferase</fullName>
        <ecNumber evidence="3">2.4.-.-</ecNumber>
    </submittedName>
</protein>
<feature type="transmembrane region" description="Helical" evidence="1">
    <location>
        <begin position="275"/>
        <end position="294"/>
    </location>
</feature>
<gene>
    <name evidence="3" type="ORF">ACFQE1_12085</name>
</gene>
<evidence type="ECO:0000313" key="3">
    <source>
        <dbReference type="EMBL" id="MFC6725098.1"/>
    </source>
</evidence>
<dbReference type="GO" id="GO:0016757">
    <property type="term" value="F:glycosyltransferase activity"/>
    <property type="evidence" value="ECO:0007669"/>
    <property type="project" value="UniProtKB-KW"/>
</dbReference>
<dbReference type="Proteomes" id="UP001596328">
    <property type="component" value="Unassembled WGS sequence"/>
</dbReference>
<keyword evidence="1" id="KW-1133">Transmembrane helix</keyword>
<proteinExistence type="predicted"/>
<feature type="domain" description="Glycosyltransferase 2-like" evidence="2">
    <location>
        <begin position="125"/>
        <end position="309"/>
    </location>
</feature>
<reference evidence="3 4" key="1">
    <citation type="journal article" date="2019" name="Int. J. Syst. Evol. Microbiol.">
        <title>The Global Catalogue of Microorganisms (GCM) 10K type strain sequencing project: providing services to taxonomists for standard genome sequencing and annotation.</title>
        <authorList>
            <consortium name="The Broad Institute Genomics Platform"/>
            <consortium name="The Broad Institute Genome Sequencing Center for Infectious Disease"/>
            <person name="Wu L."/>
            <person name="Ma J."/>
        </authorList>
    </citation>
    <scope>NUCLEOTIDE SEQUENCE [LARGE SCALE GENOMIC DNA]</scope>
    <source>
        <strain evidence="3 4">NBRC 111368</strain>
    </source>
</reference>
<comment type="caution">
    <text evidence="3">The sequence shown here is derived from an EMBL/GenBank/DDBJ whole genome shotgun (WGS) entry which is preliminary data.</text>
</comment>
<organism evidence="3 4">
    <name type="scientific">Halobium palmae</name>
    <dbReference type="NCBI Taxonomy" id="1776492"/>
    <lineage>
        <taxon>Archaea</taxon>
        <taxon>Methanobacteriati</taxon>
        <taxon>Methanobacteriota</taxon>
        <taxon>Stenosarchaea group</taxon>
        <taxon>Halobacteria</taxon>
        <taxon>Halobacteriales</taxon>
        <taxon>Haloferacaceae</taxon>
        <taxon>Halobium</taxon>
    </lineage>
</organism>
<keyword evidence="1" id="KW-0472">Membrane</keyword>
<dbReference type="SUPFAM" id="SSF53448">
    <property type="entry name" value="Nucleotide-diphospho-sugar transferases"/>
    <property type="match status" value="1"/>
</dbReference>
<keyword evidence="3" id="KW-0328">Glycosyltransferase</keyword>
<dbReference type="InterPro" id="IPR027389">
    <property type="entry name" value="B_mannosylTrfase_Bre-3/Egh"/>
</dbReference>
<feature type="transmembrane region" description="Helical" evidence="1">
    <location>
        <begin position="333"/>
        <end position="353"/>
    </location>
</feature>
<sequence>MFEVSEATVLAGVLWTALGLYGLSTGWWLVEATLFARRWEDDGERRWGAEDVQVRILTVDAREVVQGTIDAVPEAVDDVHVVAERPMEVEGATVHVVPESFDCEATNKGRAVEWARRTVPCDREYVLYLDEDTLMTRFDGLPDADVVQFTELPLFTGPRLAYLCEVFRVGYQFEQRGFHRLTYPLYAWGGGIAVRRRVEEAVTWDARTITEDTNFVWRAARDGGLSYRLVDGRFRNQAPPSLRSMFRQRRRWMSGSITDGGLLPVRYRPLYFTRVVVWALSPLVPLLAACAYLLPRPIPGLGPFTAATAALLGVLFVHMALGARTYEKHPLAACAYLLLTPLAVSLHAVGALWGTLRPVEEFEVTEKVTLDEIEEVHPELEEGEIEAHDGRGSLFEELAD</sequence>
<evidence type="ECO:0000313" key="4">
    <source>
        <dbReference type="Proteomes" id="UP001596328"/>
    </source>
</evidence>
<keyword evidence="1" id="KW-0812">Transmembrane</keyword>